<accession>A0A9X3XFQ8</accession>
<dbReference type="EMBL" id="JAGTJJ010000068">
    <property type="protein sequence ID" value="MDC3988243.1"/>
    <property type="molecule type" value="Genomic_DNA"/>
</dbReference>
<proteinExistence type="predicted"/>
<keyword evidence="2" id="KW-1185">Reference proteome</keyword>
<evidence type="ECO:0000313" key="2">
    <source>
        <dbReference type="Proteomes" id="UP001151081"/>
    </source>
</evidence>
<comment type="caution">
    <text evidence="1">The sequence shown here is derived from an EMBL/GenBank/DDBJ whole genome shotgun (WGS) entry which is preliminary data.</text>
</comment>
<evidence type="ECO:0000313" key="1">
    <source>
        <dbReference type="EMBL" id="MDC3988243.1"/>
    </source>
</evidence>
<sequence>MPEMVLGADGSGALVYVATSSGGGKNGTHWTKLGPKAAPSGASVHIDGFARELDVAAAPGGGVVLATTSIYGDTTLHWIDENGATTRTESIPDSSNRRRPAVAVANGITYLAWVIDAFSVGAESDALWIAGYDDSQMVFGPTQVTVDSKDIHVHLATVGTDVYLAIAGTSLAWSKLDSTGNLGPSVVAQSGEGKLTNTVAVSQGHLAFGWTDLKSFSPVTTNVELRVAGLDDGAELGKLTIDINNERGPELVGTEAGFSLALASDDPEAGAVQYFELSPTLAVNRKLKVASSAQGIGDTADSAVGLAIGEAGTFLAHGDSNGALFTSVIACSP</sequence>
<dbReference type="RefSeq" id="WP_272459763.1">
    <property type="nucleotide sequence ID" value="NZ_JAGTJJ010000068.1"/>
</dbReference>
<name>A0A9X3XFQ8_9BACT</name>
<gene>
    <name evidence="1" type="ORF">KEG57_47685</name>
</gene>
<protein>
    <submittedName>
        <fullName evidence="1">Uncharacterized protein</fullName>
    </submittedName>
</protein>
<reference evidence="1 2" key="1">
    <citation type="submission" date="2021-04" db="EMBL/GenBank/DDBJ databases">
        <title>Genome analysis of Polyangium sp.</title>
        <authorList>
            <person name="Li Y."/>
            <person name="Wang J."/>
        </authorList>
    </citation>
    <scope>NUCLEOTIDE SEQUENCE [LARGE SCALE GENOMIC DNA]</scope>
    <source>
        <strain evidence="1 2">SDU14</strain>
    </source>
</reference>
<organism evidence="1 2">
    <name type="scientific">Polyangium jinanense</name>
    <dbReference type="NCBI Taxonomy" id="2829994"/>
    <lineage>
        <taxon>Bacteria</taxon>
        <taxon>Pseudomonadati</taxon>
        <taxon>Myxococcota</taxon>
        <taxon>Polyangia</taxon>
        <taxon>Polyangiales</taxon>
        <taxon>Polyangiaceae</taxon>
        <taxon>Polyangium</taxon>
    </lineage>
</organism>
<dbReference type="Proteomes" id="UP001151081">
    <property type="component" value="Unassembled WGS sequence"/>
</dbReference>
<dbReference type="AlphaFoldDB" id="A0A9X3XFQ8"/>